<keyword evidence="5" id="KW-1185">Reference proteome</keyword>
<evidence type="ECO:0000256" key="1">
    <source>
        <dbReference type="ARBA" id="ARBA00004123"/>
    </source>
</evidence>
<dbReference type="EMBL" id="KV418774">
    <property type="protein sequence ID" value="KZP02256.1"/>
    <property type="molecule type" value="Genomic_DNA"/>
</dbReference>
<organism evidence="4 5">
    <name type="scientific">Athelia psychrophila</name>
    <dbReference type="NCBI Taxonomy" id="1759441"/>
    <lineage>
        <taxon>Eukaryota</taxon>
        <taxon>Fungi</taxon>
        <taxon>Dikarya</taxon>
        <taxon>Basidiomycota</taxon>
        <taxon>Agaricomycotina</taxon>
        <taxon>Agaricomycetes</taxon>
        <taxon>Agaricomycetidae</taxon>
        <taxon>Atheliales</taxon>
        <taxon>Atheliaceae</taxon>
        <taxon>Athelia</taxon>
    </lineage>
</organism>
<comment type="subcellular location">
    <subcellularLocation>
        <location evidence="1">Nucleus</location>
    </subcellularLocation>
</comment>
<dbReference type="SMART" id="SM00066">
    <property type="entry name" value="GAL4"/>
    <property type="match status" value="1"/>
</dbReference>
<dbReference type="CDD" id="cd00067">
    <property type="entry name" value="GAL4"/>
    <property type="match status" value="1"/>
</dbReference>
<dbReference type="InterPro" id="IPR050613">
    <property type="entry name" value="Sec_Metabolite_Reg"/>
</dbReference>
<feature type="non-terminal residue" evidence="4">
    <location>
        <position position="138"/>
    </location>
</feature>
<accession>A0A167SUI9</accession>
<evidence type="ECO:0000313" key="5">
    <source>
        <dbReference type="Proteomes" id="UP000076532"/>
    </source>
</evidence>
<dbReference type="InterPro" id="IPR036864">
    <property type="entry name" value="Zn2-C6_fun-type_DNA-bd_sf"/>
</dbReference>
<dbReference type="Gene3D" id="4.10.240.10">
    <property type="entry name" value="Zn(2)-C6 fungal-type DNA-binding domain"/>
    <property type="match status" value="1"/>
</dbReference>
<keyword evidence="2" id="KW-0539">Nucleus</keyword>
<dbReference type="Proteomes" id="UP000076532">
    <property type="component" value="Unassembled WGS sequence"/>
</dbReference>
<feature type="domain" description="Zn(2)-C6 fungal-type" evidence="3">
    <location>
        <begin position="15"/>
        <end position="44"/>
    </location>
</feature>
<protein>
    <recommendedName>
        <fullName evidence="3">Zn(2)-C6 fungal-type domain-containing protein</fullName>
    </recommendedName>
</protein>
<reference evidence="4 5" key="1">
    <citation type="journal article" date="2016" name="Mol. Biol. Evol.">
        <title>Comparative Genomics of Early-Diverging Mushroom-Forming Fungi Provides Insights into the Origins of Lignocellulose Decay Capabilities.</title>
        <authorList>
            <person name="Nagy L.G."/>
            <person name="Riley R."/>
            <person name="Tritt A."/>
            <person name="Adam C."/>
            <person name="Daum C."/>
            <person name="Floudas D."/>
            <person name="Sun H."/>
            <person name="Yadav J.S."/>
            <person name="Pangilinan J."/>
            <person name="Larsson K.H."/>
            <person name="Matsuura K."/>
            <person name="Barry K."/>
            <person name="Labutti K."/>
            <person name="Kuo R."/>
            <person name="Ohm R.A."/>
            <person name="Bhattacharya S.S."/>
            <person name="Shirouzu T."/>
            <person name="Yoshinaga Y."/>
            <person name="Martin F.M."/>
            <person name="Grigoriev I.V."/>
            <person name="Hibbett D.S."/>
        </authorList>
    </citation>
    <scope>NUCLEOTIDE SEQUENCE [LARGE SCALE GENOMIC DNA]</scope>
    <source>
        <strain evidence="4 5">CBS 109695</strain>
    </source>
</reference>
<dbReference type="OrthoDB" id="424974at2759"/>
<sequence>MSHIDNELRDRKGLPCAECRRSKIKCDRIFPCQSCVRRGCDKICPDGTLAPTKGNTLLVAQFQRLGSQMKAAQARVKELQDRLRATSPGGSHPLLQEDTLVPPTDDLQLYNDDSDLAEAMGLLAVDPDGNAIYRGESA</sequence>
<dbReference type="PROSITE" id="PS50048">
    <property type="entry name" value="ZN2_CY6_FUNGAL_2"/>
    <property type="match status" value="1"/>
</dbReference>
<dbReference type="PANTHER" id="PTHR31001:SF56">
    <property type="entry name" value="ZN(2)-C6 FUNGAL-TYPE DOMAIN-CONTAINING PROTEIN"/>
    <property type="match status" value="1"/>
</dbReference>
<evidence type="ECO:0000259" key="3">
    <source>
        <dbReference type="PROSITE" id="PS50048"/>
    </source>
</evidence>
<dbReference type="AlphaFoldDB" id="A0A167SUI9"/>
<dbReference type="PANTHER" id="PTHR31001">
    <property type="entry name" value="UNCHARACTERIZED TRANSCRIPTIONAL REGULATORY PROTEIN"/>
    <property type="match status" value="1"/>
</dbReference>
<proteinExistence type="predicted"/>
<gene>
    <name evidence="4" type="ORF">FIBSPDRAFT_808875</name>
</gene>
<dbReference type="SUPFAM" id="SSF57701">
    <property type="entry name" value="Zn2/Cys6 DNA-binding domain"/>
    <property type="match status" value="1"/>
</dbReference>
<dbReference type="GO" id="GO:0005634">
    <property type="term" value="C:nucleus"/>
    <property type="evidence" value="ECO:0007669"/>
    <property type="project" value="UniProtKB-SubCell"/>
</dbReference>
<dbReference type="GO" id="GO:0000981">
    <property type="term" value="F:DNA-binding transcription factor activity, RNA polymerase II-specific"/>
    <property type="evidence" value="ECO:0007669"/>
    <property type="project" value="InterPro"/>
</dbReference>
<evidence type="ECO:0000313" key="4">
    <source>
        <dbReference type="EMBL" id="KZP02256.1"/>
    </source>
</evidence>
<dbReference type="GO" id="GO:0008270">
    <property type="term" value="F:zinc ion binding"/>
    <property type="evidence" value="ECO:0007669"/>
    <property type="project" value="InterPro"/>
</dbReference>
<dbReference type="PROSITE" id="PS00463">
    <property type="entry name" value="ZN2_CY6_FUNGAL_1"/>
    <property type="match status" value="1"/>
</dbReference>
<dbReference type="InterPro" id="IPR001138">
    <property type="entry name" value="Zn2Cys6_DnaBD"/>
</dbReference>
<dbReference type="Pfam" id="PF00172">
    <property type="entry name" value="Zn_clus"/>
    <property type="match status" value="1"/>
</dbReference>
<name>A0A167SUI9_9AGAM</name>
<evidence type="ECO:0000256" key="2">
    <source>
        <dbReference type="ARBA" id="ARBA00023242"/>
    </source>
</evidence>
<dbReference type="STRING" id="436010.A0A167SUI9"/>